<organism evidence="1 2">
    <name type="scientific">Cannabis sativa</name>
    <name type="common">Hemp</name>
    <name type="synonym">Marijuana</name>
    <dbReference type="NCBI Taxonomy" id="3483"/>
    <lineage>
        <taxon>Eukaryota</taxon>
        <taxon>Viridiplantae</taxon>
        <taxon>Streptophyta</taxon>
        <taxon>Embryophyta</taxon>
        <taxon>Tracheophyta</taxon>
        <taxon>Spermatophyta</taxon>
        <taxon>Magnoliopsida</taxon>
        <taxon>eudicotyledons</taxon>
        <taxon>Gunneridae</taxon>
        <taxon>Pentapetalae</taxon>
        <taxon>rosids</taxon>
        <taxon>fabids</taxon>
        <taxon>Rosales</taxon>
        <taxon>Cannabaceae</taxon>
        <taxon>Cannabis</taxon>
    </lineage>
</organism>
<dbReference type="Proteomes" id="UP000583929">
    <property type="component" value="Unassembled WGS sequence"/>
</dbReference>
<sequence length="59" mass="6590">HCKLYIILLGENGEAFPKKIRLRSNLLVNIRPSPGIQNGNNVGIDSMSRSFMAAFLRSM</sequence>
<evidence type="ECO:0000313" key="2">
    <source>
        <dbReference type="Proteomes" id="UP000583929"/>
    </source>
</evidence>
<comment type="caution">
    <text evidence="1">The sequence shown here is derived from an EMBL/GenBank/DDBJ whole genome shotgun (WGS) entry which is preliminary data.</text>
</comment>
<keyword evidence="2" id="KW-1185">Reference proteome</keyword>
<feature type="non-terminal residue" evidence="1">
    <location>
        <position position="1"/>
    </location>
</feature>
<dbReference type="EMBL" id="JAATIQ010000036">
    <property type="protein sequence ID" value="KAF4396411.1"/>
    <property type="molecule type" value="Genomic_DNA"/>
</dbReference>
<dbReference type="AlphaFoldDB" id="A0A7J6HNB7"/>
<reference evidence="1 2" key="1">
    <citation type="journal article" date="2020" name="bioRxiv">
        <title>Sequence and annotation of 42 cannabis genomes reveals extensive copy number variation in cannabinoid synthesis and pathogen resistance genes.</title>
        <authorList>
            <person name="Mckernan K.J."/>
            <person name="Helbert Y."/>
            <person name="Kane L.T."/>
            <person name="Ebling H."/>
            <person name="Zhang L."/>
            <person name="Liu B."/>
            <person name="Eaton Z."/>
            <person name="Mclaughlin S."/>
            <person name="Kingan S."/>
            <person name="Baybayan P."/>
            <person name="Concepcion G."/>
            <person name="Jordan M."/>
            <person name="Riva A."/>
            <person name="Barbazuk W."/>
            <person name="Harkins T."/>
        </authorList>
    </citation>
    <scope>NUCLEOTIDE SEQUENCE [LARGE SCALE GENOMIC DNA]</scope>
    <source>
        <strain evidence="2">cv. Jamaican Lion 4</strain>
        <tissue evidence="1">Leaf</tissue>
    </source>
</reference>
<proteinExistence type="predicted"/>
<name>A0A7J6HNB7_CANSA</name>
<protein>
    <submittedName>
        <fullName evidence="1">Uncharacterized protein</fullName>
    </submittedName>
</protein>
<evidence type="ECO:0000313" key="1">
    <source>
        <dbReference type="EMBL" id="KAF4396411.1"/>
    </source>
</evidence>
<gene>
    <name evidence="1" type="ORF">G4B88_019211</name>
</gene>
<accession>A0A7J6HNB7</accession>